<keyword evidence="3 7" id="KW-0812">Transmembrane</keyword>
<evidence type="ECO:0000256" key="5">
    <source>
        <dbReference type="ARBA" id="ARBA00022989"/>
    </source>
</evidence>
<dbReference type="EMBL" id="FPBD01000009">
    <property type="protein sequence ID" value="SFU11842.1"/>
    <property type="molecule type" value="Genomic_DNA"/>
</dbReference>
<keyword evidence="5 7" id="KW-1133">Transmembrane helix</keyword>
<dbReference type="InterPro" id="IPR031312">
    <property type="entry name" value="Na/sul_symport_CS"/>
</dbReference>
<dbReference type="PANTHER" id="PTHR43652">
    <property type="entry name" value="BASIC AMINO ACID ANTIPORTER YFCC-RELATED"/>
    <property type="match status" value="1"/>
</dbReference>
<dbReference type="SUPFAM" id="SSF116726">
    <property type="entry name" value="TrkA C-terminal domain-like"/>
    <property type="match status" value="1"/>
</dbReference>
<feature type="transmembrane region" description="Helical" evidence="7">
    <location>
        <begin position="587"/>
        <end position="609"/>
    </location>
</feature>
<evidence type="ECO:0000256" key="7">
    <source>
        <dbReference type="SAM" id="Phobius"/>
    </source>
</evidence>
<evidence type="ECO:0000256" key="6">
    <source>
        <dbReference type="ARBA" id="ARBA00023136"/>
    </source>
</evidence>
<proteinExistence type="predicted"/>
<dbReference type="Proteomes" id="UP000183371">
    <property type="component" value="Unassembled WGS sequence"/>
</dbReference>
<dbReference type="PROSITE" id="PS51202">
    <property type="entry name" value="RCK_C"/>
    <property type="match status" value="1"/>
</dbReference>
<comment type="subcellular location">
    <subcellularLocation>
        <location evidence="1">Membrane</location>
        <topology evidence="1">Multi-pass membrane protein</topology>
    </subcellularLocation>
</comment>
<sequence>MSWEMLFTFFVLFAAVILFVTDKLRLDLVAIMVMLALGLSGILTPSEMLSGFGSTVVILIAGLFIVGEALAQTGISYAVGDKIVQVAGDQEWKLIVLLMLTVAALASVMSVTGAGAIFIPVAIRLASRSNLSPSRLLMPLAYGALIGGMLTLIGTPPNLIANAQLQNAGMEPFNFFIFTPIGLVILIVAVVYMLVYGRLFLRGQQRPQGATEQGRRTLQGFLEAYDIEDKIVRLRVNEESELVGQTVVSAKLRRRIGLTLFGLEYTSSTTKRLKVTSTQTNRAFKAGDIVFGVMQEPISADVFACIGLELLPMGEEGHHLSARELGMADLIVAPDSKLIGRKISGAGFRTNHSLSVVGLIRKGEALHGNFGNIELKFGDQLLVVGDWENIGKLQTARENFLLLAFPEEIKNYLPRRRLAPVALGILMLMLVLIIFRVVPSVTAVVLAATAMVCAGCVSVNRAYSSINWPSLVLIAGMIPMATALEKTGGLLLIVDQIIALYGDSSPYIMLMSLFLLTSVFSQFTSNTATAVLIAPVAFEVASIMGVQPEPFLMSVAIAASTAFCTPVASPINTLVMGPGNYRFKDYVVIGVPLQIMALAIATLLIPVFLPFY</sequence>
<feature type="transmembrane region" description="Helical" evidence="7">
    <location>
        <begin position="56"/>
        <end position="75"/>
    </location>
</feature>
<dbReference type="AlphaFoldDB" id="A0A1I7DJF7"/>
<dbReference type="GO" id="GO:0005886">
    <property type="term" value="C:plasma membrane"/>
    <property type="evidence" value="ECO:0007669"/>
    <property type="project" value="TreeGrafter"/>
</dbReference>
<keyword evidence="10" id="KW-1185">Reference proteome</keyword>
<dbReference type="GO" id="GO:0008324">
    <property type="term" value="F:monoatomic cation transmembrane transporter activity"/>
    <property type="evidence" value="ECO:0007669"/>
    <property type="project" value="InterPro"/>
</dbReference>
<protein>
    <submittedName>
        <fullName evidence="9">TrkA-C domain-containing protein</fullName>
    </submittedName>
</protein>
<dbReference type="Pfam" id="PF03600">
    <property type="entry name" value="CitMHS"/>
    <property type="match status" value="1"/>
</dbReference>
<feature type="transmembrane region" description="Helical" evidence="7">
    <location>
        <begin position="95"/>
        <end position="123"/>
    </location>
</feature>
<dbReference type="InterPro" id="IPR004680">
    <property type="entry name" value="Cit_transptr-like_dom"/>
</dbReference>
<dbReference type="PROSITE" id="PS01271">
    <property type="entry name" value="NA_SULFATE"/>
    <property type="match status" value="1"/>
</dbReference>
<dbReference type="RefSeq" id="WP_083417369.1">
    <property type="nucleotide sequence ID" value="NZ_FPBD01000009.1"/>
</dbReference>
<feature type="transmembrane region" description="Helical" evidence="7">
    <location>
        <begin position="175"/>
        <end position="196"/>
    </location>
</feature>
<dbReference type="InterPro" id="IPR006037">
    <property type="entry name" value="RCK_C"/>
</dbReference>
<organism evidence="9 10">
    <name type="scientific">Pseudovibrio denitrificans</name>
    <dbReference type="NCBI Taxonomy" id="258256"/>
    <lineage>
        <taxon>Bacteria</taxon>
        <taxon>Pseudomonadati</taxon>
        <taxon>Pseudomonadota</taxon>
        <taxon>Alphaproteobacteria</taxon>
        <taxon>Hyphomicrobiales</taxon>
        <taxon>Stappiaceae</taxon>
        <taxon>Pseudovibrio</taxon>
    </lineage>
</organism>
<keyword evidence="2" id="KW-0813">Transport</keyword>
<feature type="transmembrane region" description="Helical" evidence="7">
    <location>
        <begin position="418"/>
        <end position="435"/>
    </location>
</feature>
<name>A0A1I7DJF7_9HYPH</name>
<evidence type="ECO:0000259" key="8">
    <source>
        <dbReference type="PROSITE" id="PS51202"/>
    </source>
</evidence>
<evidence type="ECO:0000256" key="1">
    <source>
        <dbReference type="ARBA" id="ARBA00004141"/>
    </source>
</evidence>
<dbReference type="GO" id="GO:0006813">
    <property type="term" value="P:potassium ion transport"/>
    <property type="evidence" value="ECO:0007669"/>
    <property type="project" value="InterPro"/>
</dbReference>
<evidence type="ECO:0000256" key="2">
    <source>
        <dbReference type="ARBA" id="ARBA00022448"/>
    </source>
</evidence>
<feature type="transmembrane region" description="Helical" evidence="7">
    <location>
        <begin position="441"/>
        <end position="459"/>
    </location>
</feature>
<dbReference type="Gene3D" id="3.30.70.1450">
    <property type="entry name" value="Regulator of K+ conductance, C-terminal domain"/>
    <property type="match status" value="2"/>
</dbReference>
<accession>A0A1I7DJF7</accession>
<evidence type="ECO:0000313" key="10">
    <source>
        <dbReference type="Proteomes" id="UP000183371"/>
    </source>
</evidence>
<feature type="transmembrane region" description="Helical" evidence="7">
    <location>
        <begin position="135"/>
        <end position="155"/>
    </location>
</feature>
<dbReference type="InterPro" id="IPR036721">
    <property type="entry name" value="RCK_C_sf"/>
</dbReference>
<evidence type="ECO:0000256" key="4">
    <source>
        <dbReference type="ARBA" id="ARBA00022737"/>
    </source>
</evidence>
<feature type="transmembrane region" description="Helical" evidence="7">
    <location>
        <begin position="552"/>
        <end position="575"/>
    </location>
</feature>
<dbReference type="Pfam" id="PF02080">
    <property type="entry name" value="TrkA_C"/>
    <property type="match status" value="1"/>
</dbReference>
<reference evidence="10" key="1">
    <citation type="submission" date="2016-10" db="EMBL/GenBank/DDBJ databases">
        <authorList>
            <person name="Varghese N."/>
            <person name="Submissions S."/>
        </authorList>
    </citation>
    <scope>NUCLEOTIDE SEQUENCE [LARGE SCALE GENOMIC DNA]</scope>
    <source>
        <strain evidence="10">DSM 17465</strain>
    </source>
</reference>
<feature type="domain" description="RCK C-terminal" evidence="8">
    <location>
        <begin position="315"/>
        <end position="399"/>
    </location>
</feature>
<keyword evidence="4" id="KW-0677">Repeat</keyword>
<dbReference type="PANTHER" id="PTHR43652:SF1">
    <property type="entry name" value="RESPONSE REGULATOR"/>
    <property type="match status" value="1"/>
</dbReference>
<dbReference type="InterPro" id="IPR051679">
    <property type="entry name" value="DASS-Related_Transporters"/>
</dbReference>
<evidence type="ECO:0000313" key="9">
    <source>
        <dbReference type="EMBL" id="SFU11842.1"/>
    </source>
</evidence>
<evidence type="ECO:0000256" key="3">
    <source>
        <dbReference type="ARBA" id="ARBA00022692"/>
    </source>
</evidence>
<feature type="transmembrane region" description="Helical" evidence="7">
    <location>
        <begin position="28"/>
        <end position="44"/>
    </location>
</feature>
<feature type="transmembrane region" description="Helical" evidence="7">
    <location>
        <begin position="466"/>
        <end position="484"/>
    </location>
</feature>
<keyword evidence="6 7" id="KW-0472">Membrane</keyword>
<gene>
    <name evidence="9" type="ORF">SAMN05444141_1096</name>
</gene>